<evidence type="ECO:0000313" key="1">
    <source>
        <dbReference type="EMBL" id="KAK2157560.1"/>
    </source>
</evidence>
<dbReference type="NCBIfam" id="NF040941">
    <property type="entry name" value="GGGWT_bact"/>
    <property type="match status" value="1"/>
</dbReference>
<gene>
    <name evidence="1" type="ORF">LSH36_189g06083</name>
</gene>
<organism evidence="1 2">
    <name type="scientific">Paralvinella palmiformis</name>
    <dbReference type="NCBI Taxonomy" id="53620"/>
    <lineage>
        <taxon>Eukaryota</taxon>
        <taxon>Metazoa</taxon>
        <taxon>Spiralia</taxon>
        <taxon>Lophotrochozoa</taxon>
        <taxon>Annelida</taxon>
        <taxon>Polychaeta</taxon>
        <taxon>Sedentaria</taxon>
        <taxon>Canalipalpata</taxon>
        <taxon>Terebellida</taxon>
        <taxon>Terebelliformia</taxon>
        <taxon>Alvinellidae</taxon>
        <taxon>Paralvinella</taxon>
    </lineage>
</organism>
<dbReference type="AlphaFoldDB" id="A0AAD9JSS8"/>
<reference evidence="1" key="1">
    <citation type="journal article" date="2023" name="Mol. Biol. Evol.">
        <title>Third-Generation Sequencing Reveals the Adaptive Role of the Epigenome in Three Deep-Sea Polychaetes.</title>
        <authorList>
            <person name="Perez M."/>
            <person name="Aroh O."/>
            <person name="Sun Y."/>
            <person name="Lan Y."/>
            <person name="Juniper S.K."/>
            <person name="Young C.R."/>
            <person name="Angers B."/>
            <person name="Qian P.Y."/>
        </authorList>
    </citation>
    <scope>NUCLEOTIDE SEQUENCE</scope>
    <source>
        <strain evidence="1">P08H-3</strain>
    </source>
</reference>
<dbReference type="Gene3D" id="3.90.215.10">
    <property type="entry name" value="Gamma Fibrinogen, chain A, domain 1"/>
    <property type="match status" value="1"/>
</dbReference>
<dbReference type="SUPFAM" id="SSF56496">
    <property type="entry name" value="Fibrinogen C-terminal domain-like"/>
    <property type="match status" value="1"/>
</dbReference>
<protein>
    <submittedName>
        <fullName evidence="1">Uncharacterized protein</fullName>
    </submittedName>
</protein>
<name>A0AAD9JSS8_9ANNE</name>
<proteinExistence type="predicted"/>
<keyword evidence="2" id="KW-1185">Reference proteome</keyword>
<dbReference type="EMBL" id="JAODUP010000189">
    <property type="protein sequence ID" value="KAK2157560.1"/>
    <property type="molecule type" value="Genomic_DNA"/>
</dbReference>
<dbReference type="InterPro" id="IPR036056">
    <property type="entry name" value="Fibrinogen-like_C"/>
</dbReference>
<sequence>MERPGFQYQLLFSLFIFPLITHGQLLIRFAEQSLIPRDEASLTDDTSDTCTRFERSNNSIISHYTQFRVQKFAGQISDINVTIIGRQLGCGYNLYITPLTVEQSNTWQGIWTSCTLLETGSDDSKELCSYWCKSPGYWEELQVLKVPRTSDESDWELCHMNITSNSDVNFGCSDFPEERNGVYHVNLQNVDTSLDVYCDEKTNGGGWTENGMMFSTASRDNDDWDFSCVARYGAP</sequence>
<dbReference type="Proteomes" id="UP001208570">
    <property type="component" value="Unassembled WGS sequence"/>
</dbReference>
<evidence type="ECO:0000313" key="2">
    <source>
        <dbReference type="Proteomes" id="UP001208570"/>
    </source>
</evidence>
<comment type="caution">
    <text evidence="1">The sequence shown here is derived from an EMBL/GenBank/DDBJ whole genome shotgun (WGS) entry which is preliminary data.</text>
</comment>
<accession>A0AAD9JSS8</accession>
<dbReference type="InterPro" id="IPR014716">
    <property type="entry name" value="Fibrinogen_a/b/g_C_1"/>
</dbReference>